<feature type="compositionally biased region" description="Low complexity" evidence="1">
    <location>
        <begin position="358"/>
        <end position="382"/>
    </location>
</feature>
<evidence type="ECO:0000313" key="3">
    <source>
        <dbReference type="EMBL" id="TGK87033.1"/>
    </source>
</evidence>
<evidence type="ECO:0000259" key="2">
    <source>
        <dbReference type="Pfam" id="PF07238"/>
    </source>
</evidence>
<dbReference type="Gene3D" id="2.40.10.220">
    <property type="entry name" value="predicted glycosyltransferase like domains"/>
    <property type="match status" value="1"/>
</dbReference>
<dbReference type="SUPFAM" id="SSF141371">
    <property type="entry name" value="PilZ domain-like"/>
    <property type="match status" value="1"/>
</dbReference>
<dbReference type="Pfam" id="PF07238">
    <property type="entry name" value="PilZ"/>
    <property type="match status" value="1"/>
</dbReference>
<dbReference type="RefSeq" id="WP_135600633.1">
    <property type="nucleotide sequence ID" value="NZ_RQFK01000011.1"/>
</dbReference>
<reference evidence="3" key="1">
    <citation type="journal article" date="2019" name="PLoS Negl. Trop. Dis.">
        <title>Revisiting the worldwide diversity of Leptospira species in the environment.</title>
        <authorList>
            <person name="Vincent A.T."/>
            <person name="Schiettekatte O."/>
            <person name="Bourhy P."/>
            <person name="Veyrier F.J."/>
            <person name="Picardeau M."/>
        </authorList>
    </citation>
    <scope>NUCLEOTIDE SEQUENCE [LARGE SCALE GENOMIC DNA]</scope>
    <source>
        <strain evidence="3">201800287</strain>
    </source>
</reference>
<feature type="compositionally biased region" description="Low complexity" evidence="1">
    <location>
        <begin position="406"/>
        <end position="418"/>
    </location>
</feature>
<accession>A0A4R9IFI5</accession>
<feature type="region of interest" description="Disordered" evidence="1">
    <location>
        <begin position="352"/>
        <end position="424"/>
    </location>
</feature>
<dbReference type="AlphaFoldDB" id="A0A4R9IFI5"/>
<evidence type="ECO:0000313" key="4">
    <source>
        <dbReference type="Proteomes" id="UP000298009"/>
    </source>
</evidence>
<sequence>MDKEIKDLEGILKVITALFGKLPAYIINSEKEYPVKIIALKNKALVINTNLKFPNRDRVLTVVHNGSKFLAHFIVAGGDGNGIEILTPTKIQITAASRQGSRVDTSQTQAGMVVSNIINVNDVSKAIGFDDKKVDAILLAYRTKLAKAFPLSSIFFAGRMDNRLRLMHHYDKDIFIVDRKEKSTASPAFFPFDEYLRIFENSKIADSFTSEICVPIKYKGYVHLGYVQVLSEKPLDLEIYKQIQTFANAVSRDIISTGVFQESRDVCQVMDLSMGGISFIHSPSRSFSRSVTLNGTILFDLNLEAGKKVTIRGIIKNIRNQETNFRVGCQFYNLTEKDVEVLEEFLNVGKEEETNVVTQESAESTSENETTEGSEQNSTSEVSTEESSEANSAVDEPGDPFGAAMEESLLGEGLSPEENTNTEP</sequence>
<proteinExistence type="predicted"/>
<feature type="domain" description="PilZ" evidence="2">
    <location>
        <begin position="267"/>
        <end position="346"/>
    </location>
</feature>
<dbReference type="OrthoDB" id="336946at2"/>
<dbReference type="EMBL" id="RQFK01000011">
    <property type="protein sequence ID" value="TGK87033.1"/>
    <property type="molecule type" value="Genomic_DNA"/>
</dbReference>
<protein>
    <submittedName>
        <fullName evidence="3">PilZ domain-containing protein</fullName>
    </submittedName>
</protein>
<organism evidence="3 4">
    <name type="scientific">Leptospira noumeaensis</name>
    <dbReference type="NCBI Taxonomy" id="2484964"/>
    <lineage>
        <taxon>Bacteria</taxon>
        <taxon>Pseudomonadati</taxon>
        <taxon>Spirochaetota</taxon>
        <taxon>Spirochaetia</taxon>
        <taxon>Leptospirales</taxon>
        <taxon>Leptospiraceae</taxon>
        <taxon>Leptospira</taxon>
    </lineage>
</organism>
<evidence type="ECO:0000256" key="1">
    <source>
        <dbReference type="SAM" id="MobiDB-lite"/>
    </source>
</evidence>
<dbReference type="Proteomes" id="UP000298009">
    <property type="component" value="Unassembled WGS sequence"/>
</dbReference>
<dbReference type="GO" id="GO:0035438">
    <property type="term" value="F:cyclic-di-GMP binding"/>
    <property type="evidence" value="ECO:0007669"/>
    <property type="project" value="InterPro"/>
</dbReference>
<keyword evidence="4" id="KW-1185">Reference proteome</keyword>
<name>A0A4R9IFI5_9LEPT</name>
<dbReference type="InterPro" id="IPR009875">
    <property type="entry name" value="PilZ_domain"/>
</dbReference>
<gene>
    <name evidence="3" type="ORF">EHQ24_05420</name>
</gene>
<comment type="caution">
    <text evidence="3">The sequence shown here is derived from an EMBL/GenBank/DDBJ whole genome shotgun (WGS) entry which is preliminary data.</text>
</comment>